<sequence>MVKGTPQLPPFIFAWNLSKGAKYALAIPGSCLERQPVARLSSLPNEILNQILGHFDCKDEQGRRVLVRVSQVCKALRPVARQHLCRQVMIDLDQPMDVERAFCLSENINKNEFASHLTIIVSEASRKLKSPLDFQQWITSISPSRNLTLSFPSEFCRIHSQEDCYCRRLSPCGLPPDDFDVLLELVCSTPNVKATHLPPVTVPSNATMAFKGQITIHTDGEEFTVKFTPQTPSEWVALLLYAKSDTSTYDFSISESYFQSWETFLRDNQINEKTWNISLRLNKSNMRYPFCPNYSFDDCIGLGMLQRLHIKDSIWIAEFQLYLRGRVPNLQSFDMYEMFSGHGRIPLEKVAGWPLLKSVSFAYPKISEGQLAREEEYVSYRYVAEPDKEDYKAEETLGYARAWSPWCDASQLAIWP</sequence>
<evidence type="ECO:0000259" key="1">
    <source>
        <dbReference type="PROSITE" id="PS50181"/>
    </source>
</evidence>
<gene>
    <name evidence="2" type="ORF">P171DRAFT_483882</name>
</gene>
<dbReference type="Gene3D" id="1.20.1280.50">
    <property type="match status" value="1"/>
</dbReference>
<evidence type="ECO:0000313" key="3">
    <source>
        <dbReference type="Proteomes" id="UP000799764"/>
    </source>
</evidence>
<dbReference type="InterPro" id="IPR036047">
    <property type="entry name" value="F-box-like_dom_sf"/>
</dbReference>
<dbReference type="AlphaFoldDB" id="A0A9P4PM92"/>
<dbReference type="EMBL" id="MU001498">
    <property type="protein sequence ID" value="KAF2446547.1"/>
    <property type="molecule type" value="Genomic_DNA"/>
</dbReference>
<dbReference type="CDD" id="cd09917">
    <property type="entry name" value="F-box_SF"/>
    <property type="match status" value="1"/>
</dbReference>
<keyword evidence="3" id="KW-1185">Reference proteome</keyword>
<name>A0A9P4PM92_9PLEO</name>
<feature type="domain" description="F-box" evidence="1">
    <location>
        <begin position="37"/>
        <end position="92"/>
    </location>
</feature>
<comment type="caution">
    <text evidence="2">The sequence shown here is derived from an EMBL/GenBank/DDBJ whole genome shotgun (WGS) entry which is preliminary data.</text>
</comment>
<reference evidence="2" key="1">
    <citation type="journal article" date="2020" name="Stud. Mycol.">
        <title>101 Dothideomycetes genomes: a test case for predicting lifestyles and emergence of pathogens.</title>
        <authorList>
            <person name="Haridas S."/>
            <person name="Albert R."/>
            <person name="Binder M."/>
            <person name="Bloem J."/>
            <person name="Labutti K."/>
            <person name="Salamov A."/>
            <person name="Andreopoulos B."/>
            <person name="Baker S."/>
            <person name="Barry K."/>
            <person name="Bills G."/>
            <person name="Bluhm B."/>
            <person name="Cannon C."/>
            <person name="Castanera R."/>
            <person name="Culley D."/>
            <person name="Daum C."/>
            <person name="Ezra D."/>
            <person name="Gonzalez J."/>
            <person name="Henrissat B."/>
            <person name="Kuo A."/>
            <person name="Liang C."/>
            <person name="Lipzen A."/>
            <person name="Lutzoni F."/>
            <person name="Magnuson J."/>
            <person name="Mondo S."/>
            <person name="Nolan M."/>
            <person name="Ohm R."/>
            <person name="Pangilinan J."/>
            <person name="Park H.-J."/>
            <person name="Ramirez L."/>
            <person name="Alfaro M."/>
            <person name="Sun H."/>
            <person name="Tritt A."/>
            <person name="Yoshinaga Y."/>
            <person name="Zwiers L.-H."/>
            <person name="Turgeon B."/>
            <person name="Goodwin S."/>
            <person name="Spatafora J."/>
            <person name="Crous P."/>
            <person name="Grigoriev I."/>
        </authorList>
    </citation>
    <scope>NUCLEOTIDE SEQUENCE</scope>
    <source>
        <strain evidence="2">CBS 690.94</strain>
    </source>
</reference>
<evidence type="ECO:0000313" key="2">
    <source>
        <dbReference type="EMBL" id="KAF2446547.1"/>
    </source>
</evidence>
<accession>A0A9P4PM92</accession>
<dbReference type="PROSITE" id="PS50181">
    <property type="entry name" value="FBOX"/>
    <property type="match status" value="1"/>
</dbReference>
<dbReference type="Pfam" id="PF12937">
    <property type="entry name" value="F-box-like"/>
    <property type="match status" value="1"/>
</dbReference>
<protein>
    <recommendedName>
        <fullName evidence="1">F-box domain-containing protein</fullName>
    </recommendedName>
</protein>
<dbReference type="SUPFAM" id="SSF81383">
    <property type="entry name" value="F-box domain"/>
    <property type="match status" value="1"/>
</dbReference>
<dbReference type="InterPro" id="IPR001810">
    <property type="entry name" value="F-box_dom"/>
</dbReference>
<dbReference type="Proteomes" id="UP000799764">
    <property type="component" value="Unassembled WGS sequence"/>
</dbReference>
<organism evidence="2 3">
    <name type="scientific">Karstenula rhodostoma CBS 690.94</name>
    <dbReference type="NCBI Taxonomy" id="1392251"/>
    <lineage>
        <taxon>Eukaryota</taxon>
        <taxon>Fungi</taxon>
        <taxon>Dikarya</taxon>
        <taxon>Ascomycota</taxon>
        <taxon>Pezizomycotina</taxon>
        <taxon>Dothideomycetes</taxon>
        <taxon>Pleosporomycetidae</taxon>
        <taxon>Pleosporales</taxon>
        <taxon>Massarineae</taxon>
        <taxon>Didymosphaeriaceae</taxon>
        <taxon>Karstenula</taxon>
    </lineage>
</organism>
<proteinExistence type="predicted"/>